<dbReference type="InterPro" id="IPR027417">
    <property type="entry name" value="P-loop_NTPase"/>
</dbReference>
<feature type="domain" description="AAA" evidence="1">
    <location>
        <begin position="20"/>
        <end position="139"/>
    </location>
</feature>
<protein>
    <recommendedName>
        <fullName evidence="5">ATPase AAA</fullName>
    </recommendedName>
</protein>
<evidence type="ECO:0000259" key="2">
    <source>
        <dbReference type="Pfam" id="PF13635"/>
    </source>
</evidence>
<sequence length="415" mass="46538">MRETYPRWQSDAITNALTSRRVILLEGPRQCGKTTLARHVAKDGEGAVYRTLDDQTLLNSALDDPHGFVAHGDNLMIIDEVQRAPALLTAVKKDVDENQAPGRFILTGSANIQSLPKVSESLAGRVRKIRLRPLCEGEMERTHPRFLERMFSGDLRSMPVSSLTKDDYLIRALRGGFPEAVRLGDARERQLWHRDYLDALIERDLKDIAKIRRQDSLLKLIEALAAWSSKFMDISAIGAPLSLTHGTLESYINAIETLYLVDRVRPWTKTDYARVGKKDKLFMADTGLMASCLNWSLDKVRLDGELNGKLIETFVYTQLAALIDIGAGKYSLSHYRDREQREVDFLIEGADNAIVGIEVKAGTHIDSESFKHLKWFKANMAAGSSFTGIVLYSGEHTVPFGDKMWAVPTCALWCA</sequence>
<name>V4PIX3_9CAUL</name>
<reference evidence="3 4" key="1">
    <citation type="journal article" date="2014" name="Nature">
        <title>Sequential evolution of bacterial morphology by co-option of a developmental regulator.</title>
        <authorList>
            <person name="Jiang C."/>
            <person name="Brown P.J."/>
            <person name="Ducret A."/>
            <person name="Brun Y.V."/>
        </authorList>
    </citation>
    <scope>NUCLEOTIDE SEQUENCE [LARGE SCALE GENOMIC DNA]</scope>
    <source>
        <strain evidence="3 4">DSM 16100</strain>
    </source>
</reference>
<dbReference type="Proteomes" id="UP000017837">
    <property type="component" value="Unassembled WGS sequence"/>
</dbReference>
<dbReference type="Pfam" id="PF13635">
    <property type="entry name" value="DUF4143"/>
    <property type="match status" value="1"/>
</dbReference>
<dbReference type="SUPFAM" id="SSF52540">
    <property type="entry name" value="P-loop containing nucleoside triphosphate hydrolases"/>
    <property type="match status" value="1"/>
</dbReference>
<dbReference type="InterPro" id="IPR025420">
    <property type="entry name" value="DUF4143"/>
</dbReference>
<dbReference type="PANTHER" id="PTHR43566">
    <property type="entry name" value="CONSERVED PROTEIN"/>
    <property type="match status" value="1"/>
</dbReference>
<dbReference type="OrthoDB" id="9771844at2"/>
<dbReference type="PATRIC" id="fig|1121022.4.peg.3917"/>
<dbReference type="InterPro" id="IPR041682">
    <property type="entry name" value="AAA_14"/>
</dbReference>
<evidence type="ECO:0000259" key="1">
    <source>
        <dbReference type="Pfam" id="PF13173"/>
    </source>
</evidence>
<gene>
    <name evidence="3" type="ORF">ABENE_19125</name>
</gene>
<comment type="caution">
    <text evidence="3">The sequence shown here is derived from an EMBL/GenBank/DDBJ whole genome shotgun (WGS) entry which is preliminary data.</text>
</comment>
<dbReference type="RefSeq" id="WP_018083588.1">
    <property type="nucleotide sequence ID" value="NZ_AQWM01000037.1"/>
</dbReference>
<dbReference type="STRING" id="1121022.GCA_000376105_03905"/>
<dbReference type="PANTHER" id="PTHR43566:SF2">
    <property type="entry name" value="DUF4143 DOMAIN-CONTAINING PROTEIN"/>
    <property type="match status" value="1"/>
</dbReference>
<organism evidence="3 4">
    <name type="scientific">Asticcacaulis benevestitus DSM 16100 = ATCC BAA-896</name>
    <dbReference type="NCBI Taxonomy" id="1121022"/>
    <lineage>
        <taxon>Bacteria</taxon>
        <taxon>Pseudomonadati</taxon>
        <taxon>Pseudomonadota</taxon>
        <taxon>Alphaproteobacteria</taxon>
        <taxon>Caulobacterales</taxon>
        <taxon>Caulobacteraceae</taxon>
        <taxon>Asticcacaulis</taxon>
    </lineage>
</organism>
<dbReference type="eggNOG" id="COG1373">
    <property type="taxonomic scope" value="Bacteria"/>
</dbReference>
<evidence type="ECO:0000313" key="3">
    <source>
        <dbReference type="EMBL" id="ESQ85365.1"/>
    </source>
</evidence>
<evidence type="ECO:0000313" key="4">
    <source>
        <dbReference type="Proteomes" id="UP000017837"/>
    </source>
</evidence>
<feature type="domain" description="DUF4143" evidence="2">
    <location>
        <begin position="202"/>
        <end position="362"/>
    </location>
</feature>
<keyword evidence="4" id="KW-1185">Reference proteome</keyword>
<proteinExistence type="predicted"/>
<accession>V4PIX3</accession>
<dbReference type="Gene3D" id="3.40.50.300">
    <property type="entry name" value="P-loop containing nucleotide triphosphate hydrolases"/>
    <property type="match status" value="1"/>
</dbReference>
<dbReference type="Pfam" id="PF13173">
    <property type="entry name" value="AAA_14"/>
    <property type="match status" value="1"/>
</dbReference>
<evidence type="ECO:0008006" key="5">
    <source>
        <dbReference type="Google" id="ProtNLM"/>
    </source>
</evidence>
<dbReference type="AlphaFoldDB" id="V4PIX3"/>
<dbReference type="EMBL" id="AWGB01000060">
    <property type="protein sequence ID" value="ESQ85365.1"/>
    <property type="molecule type" value="Genomic_DNA"/>
</dbReference>